<evidence type="ECO:0000313" key="5">
    <source>
        <dbReference type="Proteomes" id="UP000316304"/>
    </source>
</evidence>
<feature type="chain" id="PRO_5023067533" evidence="2">
    <location>
        <begin position="25"/>
        <end position="196"/>
    </location>
</feature>
<gene>
    <name evidence="4" type="ORF">Pla52o_33850</name>
</gene>
<accession>A0A5C6CHW0</accession>
<keyword evidence="2" id="KW-0732">Signal</keyword>
<evidence type="ECO:0000259" key="3">
    <source>
        <dbReference type="Pfam" id="PF05239"/>
    </source>
</evidence>
<dbReference type="Proteomes" id="UP000316304">
    <property type="component" value="Unassembled WGS sequence"/>
</dbReference>
<protein>
    <submittedName>
        <fullName evidence="4">PRC-barrel domain protein</fullName>
    </submittedName>
</protein>
<dbReference type="EMBL" id="SJPT01000005">
    <property type="protein sequence ID" value="TWU22329.1"/>
    <property type="molecule type" value="Genomic_DNA"/>
</dbReference>
<feature type="signal peptide" evidence="2">
    <location>
        <begin position="1"/>
        <end position="24"/>
    </location>
</feature>
<dbReference type="PANTHER" id="PTHR36505">
    <property type="entry name" value="BLR1072 PROTEIN"/>
    <property type="match status" value="1"/>
</dbReference>
<evidence type="ECO:0000313" key="4">
    <source>
        <dbReference type="EMBL" id="TWU22329.1"/>
    </source>
</evidence>
<dbReference type="RefSeq" id="WP_146595511.1">
    <property type="nucleotide sequence ID" value="NZ_SJPT01000005.1"/>
</dbReference>
<feature type="domain" description="PRC-barrel" evidence="3">
    <location>
        <begin position="52"/>
        <end position="110"/>
    </location>
</feature>
<dbReference type="Gene3D" id="2.30.30.240">
    <property type="entry name" value="PRC-barrel domain"/>
    <property type="match status" value="1"/>
</dbReference>
<dbReference type="SUPFAM" id="SSF50346">
    <property type="entry name" value="PRC-barrel domain"/>
    <property type="match status" value="1"/>
</dbReference>
<feature type="compositionally biased region" description="Basic and acidic residues" evidence="1">
    <location>
        <begin position="31"/>
        <end position="46"/>
    </location>
</feature>
<reference evidence="4 5" key="1">
    <citation type="submission" date="2019-02" db="EMBL/GenBank/DDBJ databases">
        <title>Deep-cultivation of Planctomycetes and their phenomic and genomic characterization uncovers novel biology.</title>
        <authorList>
            <person name="Wiegand S."/>
            <person name="Jogler M."/>
            <person name="Boedeker C."/>
            <person name="Pinto D."/>
            <person name="Vollmers J."/>
            <person name="Rivas-Marin E."/>
            <person name="Kohn T."/>
            <person name="Peeters S.H."/>
            <person name="Heuer A."/>
            <person name="Rast P."/>
            <person name="Oberbeckmann S."/>
            <person name="Bunk B."/>
            <person name="Jeske O."/>
            <person name="Meyerdierks A."/>
            <person name="Storesund J.E."/>
            <person name="Kallscheuer N."/>
            <person name="Luecker S."/>
            <person name="Lage O.M."/>
            <person name="Pohl T."/>
            <person name="Merkel B.J."/>
            <person name="Hornburger P."/>
            <person name="Mueller R.-W."/>
            <person name="Bruemmer F."/>
            <person name="Labrenz M."/>
            <person name="Spormann A.M."/>
            <person name="Op Den Camp H."/>
            <person name="Overmann J."/>
            <person name="Amann R."/>
            <person name="Jetten M.S.M."/>
            <person name="Mascher T."/>
            <person name="Medema M.H."/>
            <person name="Devos D.P."/>
            <person name="Kaster A.-K."/>
            <person name="Ovreas L."/>
            <person name="Rohde M."/>
            <person name="Galperin M.Y."/>
            <person name="Jogler C."/>
        </authorList>
    </citation>
    <scope>NUCLEOTIDE SEQUENCE [LARGE SCALE GENOMIC DNA]</scope>
    <source>
        <strain evidence="4 5">Pla52o</strain>
    </source>
</reference>
<dbReference type="InterPro" id="IPR027275">
    <property type="entry name" value="PRC-brl_dom"/>
</dbReference>
<proteinExistence type="predicted"/>
<feature type="region of interest" description="Disordered" evidence="1">
    <location>
        <begin position="25"/>
        <end position="46"/>
    </location>
</feature>
<comment type="caution">
    <text evidence="4">The sequence shown here is derived from an EMBL/GenBank/DDBJ whole genome shotgun (WGS) entry which is preliminary data.</text>
</comment>
<evidence type="ECO:0000256" key="2">
    <source>
        <dbReference type="SAM" id="SignalP"/>
    </source>
</evidence>
<evidence type="ECO:0000256" key="1">
    <source>
        <dbReference type="SAM" id="MobiDB-lite"/>
    </source>
</evidence>
<name>A0A5C6CHW0_9BACT</name>
<sequence length="196" mass="21742" precursor="true">MKRNSLTAVTMAFAIGMMTVNATAQDTTNPVRDKTRGPNAGKLDEKTSGANIRVSQLIGMNIQNDQGESVGEINDLVIDSSSGKVRYAAVTYGGIIGIGNKLFAVPFEAFQVQPDPDDPDDLDDYVLVLNVTQKQLEGAQGFDEDHWPNMADKNFVRELNQRYGVERNRKNRNRLRGVDVDVNRNGVDIDVEREKK</sequence>
<dbReference type="PANTHER" id="PTHR36505:SF1">
    <property type="entry name" value="BLR1072 PROTEIN"/>
    <property type="match status" value="1"/>
</dbReference>
<keyword evidence="5" id="KW-1185">Reference proteome</keyword>
<dbReference type="OrthoDB" id="286778at2"/>
<dbReference type="InterPro" id="IPR011033">
    <property type="entry name" value="PRC_barrel-like_sf"/>
</dbReference>
<dbReference type="AlphaFoldDB" id="A0A5C6CHW0"/>
<organism evidence="4 5">
    <name type="scientific">Novipirellula galeiformis</name>
    <dbReference type="NCBI Taxonomy" id="2528004"/>
    <lineage>
        <taxon>Bacteria</taxon>
        <taxon>Pseudomonadati</taxon>
        <taxon>Planctomycetota</taxon>
        <taxon>Planctomycetia</taxon>
        <taxon>Pirellulales</taxon>
        <taxon>Pirellulaceae</taxon>
        <taxon>Novipirellula</taxon>
    </lineage>
</organism>
<dbReference type="Pfam" id="PF05239">
    <property type="entry name" value="PRC"/>
    <property type="match status" value="1"/>
</dbReference>